<feature type="compositionally biased region" description="Polar residues" evidence="1">
    <location>
        <begin position="23"/>
        <end position="33"/>
    </location>
</feature>
<evidence type="ECO:0000313" key="2">
    <source>
        <dbReference type="EMBL" id="KAJ7204419.1"/>
    </source>
</evidence>
<gene>
    <name evidence="2" type="ORF">GGX14DRAFT_398262</name>
</gene>
<evidence type="ECO:0000256" key="1">
    <source>
        <dbReference type="SAM" id="MobiDB-lite"/>
    </source>
</evidence>
<comment type="caution">
    <text evidence="2">The sequence shown here is derived from an EMBL/GenBank/DDBJ whole genome shotgun (WGS) entry which is preliminary data.</text>
</comment>
<name>A0AAD6V6R9_9AGAR</name>
<accession>A0AAD6V6R9</accession>
<organism evidence="2 3">
    <name type="scientific">Mycena pura</name>
    <dbReference type="NCBI Taxonomy" id="153505"/>
    <lineage>
        <taxon>Eukaryota</taxon>
        <taxon>Fungi</taxon>
        <taxon>Dikarya</taxon>
        <taxon>Basidiomycota</taxon>
        <taxon>Agaricomycotina</taxon>
        <taxon>Agaricomycetes</taxon>
        <taxon>Agaricomycetidae</taxon>
        <taxon>Agaricales</taxon>
        <taxon>Marasmiineae</taxon>
        <taxon>Mycenaceae</taxon>
        <taxon>Mycena</taxon>
    </lineage>
</organism>
<sequence length="113" mass="12600">MRDVNDEDNDDDVNYDDNAKTIPHTSYPNSKSMPTSAPAVAQAYAATDYADISPDEKTKLMHSLIQWGHLRGTALREIVKLHDGVSRTSDGKKPKSAKEMVAHFIEHRRYSAG</sequence>
<protein>
    <submittedName>
        <fullName evidence="2">Uncharacterized protein</fullName>
    </submittedName>
</protein>
<dbReference type="Proteomes" id="UP001219525">
    <property type="component" value="Unassembled WGS sequence"/>
</dbReference>
<dbReference type="AlphaFoldDB" id="A0AAD6V6R9"/>
<dbReference type="EMBL" id="JARJCW010000047">
    <property type="protein sequence ID" value="KAJ7204419.1"/>
    <property type="molecule type" value="Genomic_DNA"/>
</dbReference>
<proteinExistence type="predicted"/>
<evidence type="ECO:0000313" key="3">
    <source>
        <dbReference type="Proteomes" id="UP001219525"/>
    </source>
</evidence>
<keyword evidence="3" id="KW-1185">Reference proteome</keyword>
<reference evidence="2" key="1">
    <citation type="submission" date="2023-03" db="EMBL/GenBank/DDBJ databases">
        <title>Massive genome expansion in bonnet fungi (Mycena s.s.) driven by repeated elements and novel gene families across ecological guilds.</title>
        <authorList>
            <consortium name="Lawrence Berkeley National Laboratory"/>
            <person name="Harder C.B."/>
            <person name="Miyauchi S."/>
            <person name="Viragh M."/>
            <person name="Kuo A."/>
            <person name="Thoen E."/>
            <person name="Andreopoulos B."/>
            <person name="Lu D."/>
            <person name="Skrede I."/>
            <person name="Drula E."/>
            <person name="Henrissat B."/>
            <person name="Morin E."/>
            <person name="Kohler A."/>
            <person name="Barry K."/>
            <person name="LaButti K."/>
            <person name="Morin E."/>
            <person name="Salamov A."/>
            <person name="Lipzen A."/>
            <person name="Mereny Z."/>
            <person name="Hegedus B."/>
            <person name="Baldrian P."/>
            <person name="Stursova M."/>
            <person name="Weitz H."/>
            <person name="Taylor A."/>
            <person name="Grigoriev I.V."/>
            <person name="Nagy L.G."/>
            <person name="Martin F."/>
            <person name="Kauserud H."/>
        </authorList>
    </citation>
    <scope>NUCLEOTIDE SEQUENCE</scope>
    <source>
        <strain evidence="2">9144</strain>
    </source>
</reference>
<feature type="region of interest" description="Disordered" evidence="1">
    <location>
        <begin position="1"/>
        <end position="35"/>
    </location>
</feature>
<feature type="compositionally biased region" description="Acidic residues" evidence="1">
    <location>
        <begin position="1"/>
        <end position="15"/>
    </location>
</feature>